<dbReference type="EMBL" id="NEDP02005225">
    <property type="protein sequence ID" value="OWF42729.1"/>
    <property type="molecule type" value="Genomic_DNA"/>
</dbReference>
<name>A0A210Q225_MIZYE</name>
<evidence type="ECO:0000313" key="3">
    <source>
        <dbReference type="Proteomes" id="UP000242188"/>
    </source>
</evidence>
<dbReference type="Proteomes" id="UP000242188">
    <property type="component" value="Unassembled WGS sequence"/>
</dbReference>
<evidence type="ECO:0000256" key="1">
    <source>
        <dbReference type="SAM" id="SignalP"/>
    </source>
</evidence>
<evidence type="ECO:0000313" key="2">
    <source>
        <dbReference type="EMBL" id="OWF42729.1"/>
    </source>
</evidence>
<gene>
    <name evidence="2" type="ORF">KP79_PYT22087</name>
</gene>
<feature type="signal peptide" evidence="1">
    <location>
        <begin position="1"/>
        <end position="16"/>
    </location>
</feature>
<comment type="caution">
    <text evidence="2">The sequence shown here is derived from an EMBL/GenBank/DDBJ whole genome shotgun (WGS) entry which is preliminary data.</text>
</comment>
<dbReference type="AlphaFoldDB" id="A0A210Q225"/>
<accession>A0A210Q225</accession>
<proteinExistence type="predicted"/>
<keyword evidence="1" id="KW-0732">Signal</keyword>
<dbReference type="Gene3D" id="3.20.20.370">
    <property type="entry name" value="Glycoside hydrolase/deacetylase"/>
    <property type="match status" value="1"/>
</dbReference>
<dbReference type="GO" id="GO:0005975">
    <property type="term" value="P:carbohydrate metabolic process"/>
    <property type="evidence" value="ECO:0007669"/>
    <property type="project" value="InterPro"/>
</dbReference>
<dbReference type="InterPro" id="IPR052740">
    <property type="entry name" value="CE4"/>
</dbReference>
<organism evidence="2 3">
    <name type="scientific">Mizuhopecten yessoensis</name>
    <name type="common">Japanese scallop</name>
    <name type="synonym">Patinopecten yessoensis</name>
    <dbReference type="NCBI Taxonomy" id="6573"/>
    <lineage>
        <taxon>Eukaryota</taxon>
        <taxon>Metazoa</taxon>
        <taxon>Spiralia</taxon>
        <taxon>Lophotrochozoa</taxon>
        <taxon>Mollusca</taxon>
        <taxon>Bivalvia</taxon>
        <taxon>Autobranchia</taxon>
        <taxon>Pteriomorphia</taxon>
        <taxon>Pectinida</taxon>
        <taxon>Pectinoidea</taxon>
        <taxon>Pectinidae</taxon>
        <taxon>Mizuhopecten</taxon>
    </lineage>
</organism>
<reference evidence="2 3" key="1">
    <citation type="journal article" date="2017" name="Nat. Ecol. Evol.">
        <title>Scallop genome provides insights into evolution of bilaterian karyotype and development.</title>
        <authorList>
            <person name="Wang S."/>
            <person name="Zhang J."/>
            <person name="Jiao W."/>
            <person name="Li J."/>
            <person name="Xun X."/>
            <person name="Sun Y."/>
            <person name="Guo X."/>
            <person name="Huan P."/>
            <person name="Dong B."/>
            <person name="Zhang L."/>
            <person name="Hu X."/>
            <person name="Sun X."/>
            <person name="Wang J."/>
            <person name="Zhao C."/>
            <person name="Wang Y."/>
            <person name="Wang D."/>
            <person name="Huang X."/>
            <person name="Wang R."/>
            <person name="Lv J."/>
            <person name="Li Y."/>
            <person name="Zhang Z."/>
            <person name="Liu B."/>
            <person name="Lu W."/>
            <person name="Hui Y."/>
            <person name="Liang J."/>
            <person name="Zhou Z."/>
            <person name="Hou R."/>
            <person name="Li X."/>
            <person name="Liu Y."/>
            <person name="Li H."/>
            <person name="Ning X."/>
            <person name="Lin Y."/>
            <person name="Zhao L."/>
            <person name="Xing Q."/>
            <person name="Dou J."/>
            <person name="Li Y."/>
            <person name="Mao J."/>
            <person name="Guo H."/>
            <person name="Dou H."/>
            <person name="Li T."/>
            <person name="Mu C."/>
            <person name="Jiang W."/>
            <person name="Fu Q."/>
            <person name="Fu X."/>
            <person name="Miao Y."/>
            <person name="Liu J."/>
            <person name="Yu Q."/>
            <person name="Li R."/>
            <person name="Liao H."/>
            <person name="Li X."/>
            <person name="Kong Y."/>
            <person name="Jiang Z."/>
            <person name="Chourrout D."/>
            <person name="Li R."/>
            <person name="Bao Z."/>
        </authorList>
    </citation>
    <scope>NUCLEOTIDE SEQUENCE [LARGE SCALE GENOMIC DNA]</scope>
    <source>
        <strain evidence="2 3">PY_sf001</strain>
    </source>
</reference>
<feature type="chain" id="PRO_5012351976" evidence="1">
    <location>
        <begin position="17"/>
        <end position="326"/>
    </location>
</feature>
<dbReference type="SUPFAM" id="SSF88713">
    <property type="entry name" value="Glycoside hydrolase/deacetylase"/>
    <property type="match status" value="1"/>
</dbReference>
<dbReference type="InterPro" id="IPR011330">
    <property type="entry name" value="Glyco_hydro/deAcase_b/a-brl"/>
</dbReference>
<sequence length="326" mass="36708">MMFLATFTVIIGLSLAQTPEPCDKDACLLPNCRCFSDTDIPGALTPQETPQIVTISMDYTLNTEYAPLYEQIFVVNNPNGCPITGTFYIQDLNTNYDSVKAFYEKKFEIGVSSFNGTLPTTSTGWIDLMKGVKAKIVGASIDEKQVFGYRAPQLAPGGDDMFIGIADQQFLYDSSCGTSEYATQSTLKWPFTYDYDYGSFTCNGGQAVNLKFPGRWQVLIPELEFNDEKCATPQGCPNIETKKDAFDILYNNFVKHYDGNRAPYTVVVDPVWMKIDYKREGLIQFVEYVRAAFDDVWVVNQIQALQWVQNPTPVANLTDFEPWKCT</sequence>
<dbReference type="PANTHER" id="PTHR45985:SF3">
    <property type="entry name" value="CHITIN DEACETYLASE-LIKE 4"/>
    <property type="match status" value="1"/>
</dbReference>
<protein>
    <submittedName>
        <fullName evidence="2">Uncharacterized protein</fullName>
    </submittedName>
</protein>
<dbReference type="OrthoDB" id="504708at2759"/>
<keyword evidence="3" id="KW-1185">Reference proteome</keyword>
<dbReference type="PANTHER" id="PTHR45985">
    <property type="match status" value="1"/>
</dbReference>